<evidence type="ECO:0000256" key="1">
    <source>
        <dbReference type="SAM" id="Phobius"/>
    </source>
</evidence>
<proteinExistence type="predicted"/>
<dbReference type="Proteomes" id="UP000003477">
    <property type="component" value="Unassembled WGS sequence"/>
</dbReference>
<evidence type="ECO:0000313" key="3">
    <source>
        <dbReference type="Proteomes" id="UP000003477"/>
    </source>
</evidence>
<name>G5JEE8_CROWT</name>
<dbReference type="EC" id="1.1.1.133" evidence="2"/>
<keyword evidence="1" id="KW-0472">Membrane</keyword>
<organism evidence="2 3">
    <name type="scientific">Crocosphaera watsonii WH 0003</name>
    <dbReference type="NCBI Taxonomy" id="423471"/>
    <lineage>
        <taxon>Bacteria</taxon>
        <taxon>Bacillati</taxon>
        <taxon>Cyanobacteriota</taxon>
        <taxon>Cyanophyceae</taxon>
        <taxon>Oscillatoriophycideae</taxon>
        <taxon>Chroococcales</taxon>
        <taxon>Aphanothecaceae</taxon>
        <taxon>Crocosphaera</taxon>
    </lineage>
</organism>
<evidence type="ECO:0000313" key="2">
    <source>
        <dbReference type="EMBL" id="EHJ09437.1"/>
    </source>
</evidence>
<keyword evidence="1" id="KW-1133">Transmembrane helix</keyword>
<gene>
    <name evidence="2" type="ORF">CWATWH0003_B135</name>
</gene>
<dbReference type="AlphaFoldDB" id="G5JEE8"/>
<dbReference type="GO" id="GO:0008831">
    <property type="term" value="F:dTDP-4-dehydrorhamnose reductase activity"/>
    <property type="evidence" value="ECO:0007669"/>
    <property type="project" value="UniProtKB-EC"/>
</dbReference>
<sequence length="48" mass="5548">MSEHKGQGLKQVVGINLAIAQVLLWWYTRRFALTGDYRIIRTSFTPDP</sequence>
<protein>
    <submittedName>
        <fullName evidence="2">dTDP-4-dehydrorhamnose reductase</fullName>
        <ecNumber evidence="2">1.1.1.133</ecNumber>
    </submittedName>
</protein>
<comment type="caution">
    <text evidence="2">The sequence shown here is derived from an EMBL/GenBank/DDBJ whole genome shotgun (WGS) entry which is preliminary data.</text>
</comment>
<feature type="transmembrane region" description="Helical" evidence="1">
    <location>
        <begin position="12"/>
        <end position="28"/>
    </location>
</feature>
<dbReference type="EMBL" id="AESD01001003">
    <property type="protein sequence ID" value="EHJ09437.1"/>
    <property type="molecule type" value="Genomic_DNA"/>
</dbReference>
<accession>G5JEE8</accession>
<keyword evidence="2" id="KW-0560">Oxidoreductase</keyword>
<reference evidence="2 3" key="1">
    <citation type="journal article" date="2011" name="Front. Microbiol.">
        <title>Two Strains of Crocosphaera watsonii with Highly Conserved Genomes are Distinguished by Strain-Specific Features.</title>
        <authorList>
            <person name="Bench S.R."/>
            <person name="Ilikchyan I.N."/>
            <person name="Tripp H.J."/>
            <person name="Zehr J.P."/>
        </authorList>
    </citation>
    <scope>NUCLEOTIDE SEQUENCE [LARGE SCALE GENOMIC DNA]</scope>
    <source>
        <strain evidence="2 3">WH 0003</strain>
    </source>
</reference>
<keyword evidence="1" id="KW-0812">Transmembrane</keyword>